<feature type="transmembrane region" description="Helical" evidence="6">
    <location>
        <begin position="439"/>
        <end position="462"/>
    </location>
</feature>
<feature type="transmembrane region" description="Helical" evidence="6">
    <location>
        <begin position="186"/>
        <end position="206"/>
    </location>
</feature>
<feature type="transmembrane region" description="Helical" evidence="6">
    <location>
        <begin position="73"/>
        <end position="91"/>
    </location>
</feature>
<dbReference type="InterPro" id="IPR045069">
    <property type="entry name" value="MATE_euk"/>
</dbReference>
<evidence type="ECO:0000313" key="7">
    <source>
        <dbReference type="EMBL" id="KAG9455566.1"/>
    </source>
</evidence>
<comment type="subcellular location">
    <subcellularLocation>
        <location evidence="1">Membrane</location>
        <topology evidence="1">Multi-pass membrane protein</topology>
    </subcellularLocation>
</comment>
<dbReference type="GO" id="GO:0015297">
    <property type="term" value="F:antiporter activity"/>
    <property type="evidence" value="ECO:0007669"/>
    <property type="project" value="InterPro"/>
</dbReference>
<evidence type="ECO:0000256" key="3">
    <source>
        <dbReference type="ARBA" id="ARBA00022692"/>
    </source>
</evidence>
<name>A0AAV7F6V3_ARIFI</name>
<feature type="transmembrane region" description="Helical" evidence="6">
    <location>
        <begin position="379"/>
        <end position="399"/>
    </location>
</feature>
<organism evidence="7 8">
    <name type="scientific">Aristolochia fimbriata</name>
    <name type="common">White veined hardy Dutchman's pipe vine</name>
    <dbReference type="NCBI Taxonomy" id="158543"/>
    <lineage>
        <taxon>Eukaryota</taxon>
        <taxon>Viridiplantae</taxon>
        <taxon>Streptophyta</taxon>
        <taxon>Embryophyta</taxon>
        <taxon>Tracheophyta</taxon>
        <taxon>Spermatophyta</taxon>
        <taxon>Magnoliopsida</taxon>
        <taxon>Magnoliidae</taxon>
        <taxon>Piperales</taxon>
        <taxon>Aristolochiaceae</taxon>
        <taxon>Aristolochia</taxon>
    </lineage>
</organism>
<evidence type="ECO:0000256" key="1">
    <source>
        <dbReference type="ARBA" id="ARBA00004141"/>
    </source>
</evidence>
<protein>
    <recommendedName>
        <fullName evidence="6">Protein DETOXIFICATION</fullName>
    </recommendedName>
    <alternativeName>
        <fullName evidence="6">Multidrug and toxic compound extrusion protein</fullName>
    </alternativeName>
</protein>
<dbReference type="GO" id="GO:1990961">
    <property type="term" value="P:xenobiotic detoxification by transmembrane export across the plasma membrane"/>
    <property type="evidence" value="ECO:0007669"/>
    <property type="project" value="InterPro"/>
</dbReference>
<dbReference type="Pfam" id="PF01554">
    <property type="entry name" value="MatE"/>
    <property type="match status" value="2"/>
</dbReference>
<feature type="transmembrane region" description="Helical" evidence="6">
    <location>
        <begin position="338"/>
        <end position="359"/>
    </location>
</feature>
<reference evidence="7 8" key="1">
    <citation type="submission" date="2021-07" db="EMBL/GenBank/DDBJ databases">
        <title>The Aristolochia fimbriata genome: insights into angiosperm evolution, floral development and chemical biosynthesis.</title>
        <authorList>
            <person name="Jiao Y."/>
        </authorList>
    </citation>
    <scope>NUCLEOTIDE SEQUENCE [LARGE SCALE GENOMIC DNA]</scope>
    <source>
        <strain evidence="7">IBCAS-2021</strain>
        <tissue evidence="7">Leaf</tissue>
    </source>
</reference>
<dbReference type="PANTHER" id="PTHR11206">
    <property type="entry name" value="MULTIDRUG RESISTANCE PROTEIN"/>
    <property type="match status" value="1"/>
</dbReference>
<dbReference type="EMBL" id="JAINDJ010000002">
    <property type="protein sequence ID" value="KAG9455566.1"/>
    <property type="molecule type" value="Genomic_DNA"/>
</dbReference>
<feature type="transmembrane region" description="Helical" evidence="6">
    <location>
        <begin position="212"/>
        <end position="239"/>
    </location>
</feature>
<dbReference type="AlphaFoldDB" id="A0AAV7F6V3"/>
<evidence type="ECO:0000256" key="4">
    <source>
        <dbReference type="ARBA" id="ARBA00022989"/>
    </source>
</evidence>
<dbReference type="InterPro" id="IPR002528">
    <property type="entry name" value="MATE_fam"/>
</dbReference>
<dbReference type="NCBIfam" id="TIGR00797">
    <property type="entry name" value="matE"/>
    <property type="match status" value="1"/>
</dbReference>
<evidence type="ECO:0000256" key="6">
    <source>
        <dbReference type="RuleBase" id="RU004914"/>
    </source>
</evidence>
<dbReference type="Proteomes" id="UP000825729">
    <property type="component" value="Unassembled WGS sequence"/>
</dbReference>
<feature type="transmembrane region" description="Helical" evidence="6">
    <location>
        <begin position="155"/>
        <end position="174"/>
    </location>
</feature>
<proteinExistence type="inferred from homology"/>
<feature type="transmembrane region" description="Helical" evidence="6">
    <location>
        <begin position="40"/>
        <end position="61"/>
    </location>
</feature>
<feature type="transmembrane region" description="Helical" evidence="6">
    <location>
        <begin position="411"/>
        <end position="433"/>
    </location>
</feature>
<gene>
    <name evidence="7" type="ORF">H6P81_000074</name>
</gene>
<keyword evidence="8" id="KW-1185">Reference proteome</keyword>
<feature type="transmembrane region" description="Helical" evidence="6">
    <location>
        <begin position="122"/>
        <end position="143"/>
    </location>
</feature>
<feature type="transmembrane region" description="Helical" evidence="6">
    <location>
        <begin position="260"/>
        <end position="288"/>
    </location>
</feature>
<dbReference type="GO" id="GO:0042910">
    <property type="term" value="F:xenobiotic transmembrane transporter activity"/>
    <property type="evidence" value="ECO:0007669"/>
    <property type="project" value="InterPro"/>
</dbReference>
<accession>A0AAV7F6V3</accession>
<comment type="similarity">
    <text evidence="2 6">Belongs to the multi antimicrobial extrusion (MATE) (TC 2.A.66.1) family.</text>
</comment>
<dbReference type="GO" id="GO:0016020">
    <property type="term" value="C:membrane"/>
    <property type="evidence" value="ECO:0007669"/>
    <property type="project" value="UniProtKB-SubCell"/>
</dbReference>
<evidence type="ECO:0000256" key="5">
    <source>
        <dbReference type="ARBA" id="ARBA00023136"/>
    </source>
</evidence>
<keyword evidence="4 6" id="KW-1133">Transmembrane helix</keyword>
<evidence type="ECO:0000256" key="2">
    <source>
        <dbReference type="ARBA" id="ARBA00010199"/>
    </source>
</evidence>
<dbReference type="CDD" id="cd13132">
    <property type="entry name" value="MATE_eukaryotic"/>
    <property type="match status" value="1"/>
</dbReference>
<feature type="transmembrane region" description="Helical" evidence="6">
    <location>
        <begin position="308"/>
        <end position="326"/>
    </location>
</feature>
<comment type="caution">
    <text evidence="7">The sequence shown here is derived from an EMBL/GenBank/DDBJ whole genome shotgun (WGS) entry which is preliminary data.</text>
</comment>
<sequence length="492" mass="53444">MDSAPLVSWPEEEDDYVLGSRDVSPSKAVFTKACRESRKLWYLAGPSILIAVFQFGLFAVTQTFSGHLNAVDLAAVAMGNLVISGIGYGFLMGMGSALETLCGQAFGAGQLHMLGIYMQRSWIILCITAVLITPVFVFAGPILRLLGQTAAVSQVAGKFSIWIIPQLFAYGFNFPIQKFLQSQSKVLVMAWISAACLVIHIFLSWLCVLKLGWGLAGAAITLNVAFWLLVIMQLIYILAGSCPGAWTGFSWLAFKDLSSFIKLSVASAIMLCLEYWFVMIIILLVGHLRYNAELEVDATAICLNLDGWIIQVPIGFMAAVSVRVSNELGAGRPKAAKFSVIVTVLTSLTIGICFMLLIVTTRKIFPVLFTSDPRVMAEVSKISSFLALTIILNSVQPVLSGVAVGAGWQAIVSYINIGCYFLVGLTSAAVMGYKFNLGIMGIWGGMLLGFVAQMIILSIVTFRTDWNKEASLAQQRVSTWEKSARAPTEETI</sequence>
<keyword evidence="3 6" id="KW-0812">Transmembrane</keyword>
<evidence type="ECO:0000313" key="8">
    <source>
        <dbReference type="Proteomes" id="UP000825729"/>
    </source>
</evidence>
<keyword evidence="5 6" id="KW-0472">Membrane</keyword>